<feature type="domain" description="4Fe-4S ferredoxin-type" evidence="6">
    <location>
        <begin position="1"/>
        <end position="34"/>
    </location>
</feature>
<dbReference type="Proteomes" id="UP000836597">
    <property type="component" value="Chromosome"/>
</dbReference>
<dbReference type="PANTHER" id="PTHR43255:SF1">
    <property type="entry name" value="IRON-SULFUR-BINDING OXIDOREDUCTASE FADF-RELATED"/>
    <property type="match status" value="1"/>
</dbReference>
<dbReference type="InterPro" id="IPR017896">
    <property type="entry name" value="4Fe4S_Fe-S-bd"/>
</dbReference>
<name>A0A8S0W3I9_9FIRM</name>
<keyword evidence="2" id="KW-0479">Metal-binding</keyword>
<sequence>MSMLVNGMDVYACYQCGKCSASCPVYFAMDILPHQILRLLQIGEMDQVLDCESIWLCTLCSACSTRCPRGVDLPVIIEELRRAGLRRVSGPGRSQRAFHNSVLRSLERHGRVYKAGLAVSGHLSTGSRQRDARLVLALLKRGKLRMWPSRIRGRLVVRGFFQRVQAGQEGEKDV</sequence>
<dbReference type="InterPro" id="IPR017900">
    <property type="entry name" value="4Fe4S_Fe_S_CS"/>
</dbReference>
<reference evidence="8" key="1">
    <citation type="submission" date="2014-11" db="EMBL/GenBank/DDBJ databases">
        <authorList>
            <person name="Hornung B.V."/>
        </authorList>
    </citation>
    <scope>NUCLEOTIDE SEQUENCE</scope>
    <source>
        <strain evidence="8">INE</strain>
    </source>
</reference>
<keyword evidence="1" id="KW-0004">4Fe-4S</keyword>
<dbReference type="EMBL" id="LR746496">
    <property type="protein sequence ID" value="CAA7601738.1"/>
    <property type="molecule type" value="Genomic_DNA"/>
</dbReference>
<dbReference type="Proteomes" id="UP001071230">
    <property type="component" value="Unassembled WGS sequence"/>
</dbReference>
<dbReference type="Pfam" id="PF13183">
    <property type="entry name" value="Fer4_8"/>
    <property type="match status" value="1"/>
</dbReference>
<evidence type="ECO:0000313" key="7">
    <source>
        <dbReference type="EMBL" id="CAA7601738.1"/>
    </source>
</evidence>
<evidence type="ECO:0000259" key="6">
    <source>
        <dbReference type="PROSITE" id="PS51379"/>
    </source>
</evidence>
<evidence type="ECO:0000256" key="1">
    <source>
        <dbReference type="ARBA" id="ARBA00022485"/>
    </source>
</evidence>
<keyword evidence="4" id="KW-0408">Iron</keyword>
<dbReference type="PROSITE" id="PS00198">
    <property type="entry name" value="4FE4S_FER_1"/>
    <property type="match status" value="1"/>
</dbReference>
<dbReference type="RefSeq" id="WP_240985224.1">
    <property type="nucleotide sequence ID" value="NZ_CDGJ01000110.1"/>
</dbReference>
<gene>
    <name evidence="7" type="ORF">DEACI_2406</name>
    <name evidence="8" type="ORF">DEACI_3526</name>
</gene>
<dbReference type="InterPro" id="IPR009051">
    <property type="entry name" value="Helical_ferredxn"/>
</dbReference>
<reference evidence="7" key="2">
    <citation type="submission" date="2020-01" db="EMBL/GenBank/DDBJ databases">
        <authorList>
            <person name="Hornung B."/>
        </authorList>
    </citation>
    <scope>NUCLEOTIDE SEQUENCE</scope>
    <source>
        <strain evidence="7">PacBioINE</strain>
    </source>
</reference>
<accession>A0A8S0W3I9</accession>
<dbReference type="PANTHER" id="PTHR43255">
    <property type="entry name" value="IRON-SULFUR-BINDING OXIDOREDUCTASE FADF-RELATED-RELATED"/>
    <property type="match status" value="1"/>
</dbReference>
<evidence type="ECO:0000256" key="3">
    <source>
        <dbReference type="ARBA" id="ARBA00023002"/>
    </source>
</evidence>
<dbReference type="InterPro" id="IPR051460">
    <property type="entry name" value="HdrC_iron-sulfur_subunit"/>
</dbReference>
<dbReference type="GO" id="GO:0005886">
    <property type="term" value="C:plasma membrane"/>
    <property type="evidence" value="ECO:0007669"/>
    <property type="project" value="TreeGrafter"/>
</dbReference>
<evidence type="ECO:0000256" key="2">
    <source>
        <dbReference type="ARBA" id="ARBA00022723"/>
    </source>
</evidence>
<evidence type="ECO:0000256" key="4">
    <source>
        <dbReference type="ARBA" id="ARBA00023004"/>
    </source>
</evidence>
<evidence type="ECO:0000313" key="8">
    <source>
        <dbReference type="EMBL" id="CEJ09043.1"/>
    </source>
</evidence>
<dbReference type="AlphaFoldDB" id="A0A8S0W3I9"/>
<dbReference type="Gene3D" id="1.10.1060.10">
    <property type="entry name" value="Alpha-helical ferredoxin"/>
    <property type="match status" value="1"/>
</dbReference>
<dbReference type="GO" id="GO:0046872">
    <property type="term" value="F:metal ion binding"/>
    <property type="evidence" value="ECO:0007669"/>
    <property type="project" value="UniProtKB-KW"/>
</dbReference>
<dbReference type="GO" id="GO:0051539">
    <property type="term" value="F:4 iron, 4 sulfur cluster binding"/>
    <property type="evidence" value="ECO:0007669"/>
    <property type="project" value="UniProtKB-KW"/>
</dbReference>
<keyword evidence="5" id="KW-0411">Iron-sulfur</keyword>
<proteinExistence type="predicted"/>
<dbReference type="GO" id="GO:0016491">
    <property type="term" value="F:oxidoreductase activity"/>
    <property type="evidence" value="ECO:0007669"/>
    <property type="project" value="UniProtKB-KW"/>
</dbReference>
<keyword evidence="3" id="KW-0560">Oxidoreductase</keyword>
<evidence type="ECO:0000256" key="5">
    <source>
        <dbReference type="ARBA" id="ARBA00023014"/>
    </source>
</evidence>
<dbReference type="PROSITE" id="PS51379">
    <property type="entry name" value="4FE4S_FER_2"/>
    <property type="match status" value="1"/>
</dbReference>
<protein>
    <submittedName>
        <fullName evidence="8">4Fe-4S ferredoxin, iron-sulfur binding protein</fullName>
    </submittedName>
    <submittedName>
        <fullName evidence="7">4Fe-4S ferredoxin-type, iron-sulphur binding domain protein</fullName>
    </submittedName>
</protein>
<keyword evidence="9" id="KW-1185">Reference proteome</keyword>
<dbReference type="SUPFAM" id="SSF46548">
    <property type="entry name" value="alpha-helical ferredoxin"/>
    <property type="match status" value="1"/>
</dbReference>
<dbReference type="EMBL" id="CDGJ01000110">
    <property type="protein sequence ID" value="CEJ09043.1"/>
    <property type="molecule type" value="Genomic_DNA"/>
</dbReference>
<organism evidence="7">
    <name type="scientific">Acididesulfobacillus acetoxydans</name>
    <dbReference type="NCBI Taxonomy" id="1561005"/>
    <lineage>
        <taxon>Bacteria</taxon>
        <taxon>Bacillati</taxon>
        <taxon>Bacillota</taxon>
        <taxon>Clostridia</taxon>
        <taxon>Eubacteriales</taxon>
        <taxon>Peptococcaceae</taxon>
        <taxon>Acididesulfobacillus</taxon>
    </lineage>
</organism>
<dbReference type="KEGG" id="aacx:DEACI_2406"/>
<evidence type="ECO:0000313" key="9">
    <source>
        <dbReference type="Proteomes" id="UP001071230"/>
    </source>
</evidence>